<dbReference type="GO" id="GO:0006954">
    <property type="term" value="P:inflammatory response"/>
    <property type="evidence" value="ECO:0007669"/>
    <property type="project" value="UniProtKB-KW"/>
</dbReference>
<evidence type="ECO:0000256" key="5">
    <source>
        <dbReference type="ARBA" id="ARBA00022692"/>
    </source>
</evidence>
<dbReference type="GO" id="GO:0045087">
    <property type="term" value="P:innate immune response"/>
    <property type="evidence" value="ECO:0007669"/>
    <property type="project" value="UniProtKB-KW"/>
</dbReference>
<evidence type="ECO:0000256" key="11">
    <source>
        <dbReference type="ARBA" id="ARBA00023170"/>
    </source>
</evidence>
<evidence type="ECO:0000256" key="6">
    <source>
        <dbReference type="ARBA" id="ARBA00022729"/>
    </source>
</evidence>
<dbReference type="FunFam" id="3.40.50.10140:FF:000001">
    <property type="entry name" value="Toll-like receptor 2"/>
    <property type="match status" value="1"/>
</dbReference>
<feature type="transmembrane region" description="Helical" evidence="14">
    <location>
        <begin position="331"/>
        <end position="351"/>
    </location>
</feature>
<dbReference type="GO" id="GO:0005886">
    <property type="term" value="C:plasma membrane"/>
    <property type="evidence" value="ECO:0007669"/>
    <property type="project" value="TreeGrafter"/>
</dbReference>
<dbReference type="Gene3D" id="3.40.50.10140">
    <property type="entry name" value="Toll/interleukin-1 receptor homology (TIR) domain"/>
    <property type="match status" value="1"/>
</dbReference>
<evidence type="ECO:0000256" key="3">
    <source>
        <dbReference type="ARBA" id="ARBA00022588"/>
    </source>
</evidence>
<evidence type="ECO:0000256" key="8">
    <source>
        <dbReference type="ARBA" id="ARBA00022859"/>
    </source>
</evidence>
<dbReference type="Ensembl" id="ENSSANT00000090219.1">
    <property type="protein sequence ID" value="ENSSANP00000084879.1"/>
    <property type="gene ID" value="ENSSANG00000042138.1"/>
</dbReference>
<dbReference type="GO" id="GO:0002224">
    <property type="term" value="P:toll-like receptor signaling pathway"/>
    <property type="evidence" value="ECO:0007669"/>
    <property type="project" value="TreeGrafter"/>
</dbReference>
<dbReference type="InterPro" id="IPR000157">
    <property type="entry name" value="TIR_dom"/>
</dbReference>
<accession>A0A671RNA8</accession>
<keyword evidence="10 14" id="KW-0472">Membrane</keyword>
<dbReference type="SUPFAM" id="SSF52200">
    <property type="entry name" value="Toll/Interleukin receptor TIR domain"/>
    <property type="match status" value="1"/>
</dbReference>
<dbReference type="SMART" id="SM00255">
    <property type="entry name" value="TIR"/>
    <property type="match status" value="1"/>
</dbReference>
<name>A0A671RNA8_9TELE</name>
<evidence type="ECO:0000256" key="12">
    <source>
        <dbReference type="ARBA" id="ARBA00023180"/>
    </source>
</evidence>
<keyword evidence="12" id="KW-0325">Glycoprotein</keyword>
<keyword evidence="3" id="KW-0399">Innate immunity</keyword>
<sequence length="530" mass="61269">MIPQLQELKILNVCLKDISEVVCRLAKAKSLKLFKLEEYENITIVNIIKHVLRPNDFLSLCSSFPQTVKSLSVMILSTNNIDKIISHQFLYFAFIGLHTLKELNLCSNKLSYIYQHAFSGNPIIHIEPESFGHLINLSAFLLGDLNFPPDVPLITLHFSDIFGIIPYNLSNVFISSGLRPMQLVIRNNATLGQGLNFHIKGKYPNLATMFHNLTKLQMLILTNCRMFFLDGSLTKDLKALTGLVLMPKDNINVLQNLVEHLTSLKYLHLLGLGLYCKCDNAWLVSWAKANRKVQVAMFRPTMKELQCLTDNGIDHLNFVDYSKTCSLDIEFVFFTSTSAFLCIFIIVILSYKFAGQYIAPFYHIASGWLREALHVNSKHQYRYDVFVSYSGKDEHWVMEELLPNLEQRGPPFLRLCLHSRDFQLGQDIVENITDSIYASRRTLCLISRNYLGSNWCSLEMQLATYRLQVEHRDILILVFIEMIPCRLLSSHHRLARLVKTRTYLDWPRESEMHEAFWDRLWCKLSSNKTN</sequence>
<dbReference type="PANTHER" id="PTHR24365">
    <property type="entry name" value="TOLL-LIKE RECEPTOR"/>
    <property type="match status" value="1"/>
</dbReference>
<dbReference type="AlphaFoldDB" id="A0A671RNA8"/>
<evidence type="ECO:0000259" key="15">
    <source>
        <dbReference type="PROSITE" id="PS50104"/>
    </source>
</evidence>
<keyword evidence="5 14" id="KW-0812">Transmembrane</keyword>
<protein>
    <submittedName>
        <fullName evidence="16">Toll-like receptor 20, tandem duplicate 2</fullName>
    </submittedName>
</protein>
<keyword evidence="8" id="KW-0391">Immunity</keyword>
<evidence type="ECO:0000256" key="13">
    <source>
        <dbReference type="ARBA" id="ARBA00023198"/>
    </source>
</evidence>
<dbReference type="PROSITE" id="PS50104">
    <property type="entry name" value="TIR"/>
    <property type="match status" value="1"/>
</dbReference>
<dbReference type="InterPro" id="IPR032675">
    <property type="entry name" value="LRR_dom_sf"/>
</dbReference>
<keyword evidence="11" id="KW-0675">Receptor</keyword>
<evidence type="ECO:0000256" key="14">
    <source>
        <dbReference type="SAM" id="Phobius"/>
    </source>
</evidence>
<dbReference type="InterPro" id="IPR035897">
    <property type="entry name" value="Toll_tir_struct_dom_sf"/>
</dbReference>
<dbReference type="Pfam" id="PF01582">
    <property type="entry name" value="TIR"/>
    <property type="match status" value="1"/>
</dbReference>
<proteinExistence type="inferred from homology"/>
<evidence type="ECO:0000256" key="10">
    <source>
        <dbReference type="ARBA" id="ARBA00023136"/>
    </source>
</evidence>
<dbReference type="Proteomes" id="UP000472260">
    <property type="component" value="Unassembled WGS sequence"/>
</dbReference>
<comment type="similarity">
    <text evidence="2">Belongs to the Toll-like receptor family.</text>
</comment>
<keyword evidence="4" id="KW-0433">Leucine-rich repeat</keyword>
<feature type="domain" description="TIR" evidence="15">
    <location>
        <begin position="381"/>
        <end position="524"/>
    </location>
</feature>
<evidence type="ECO:0000313" key="17">
    <source>
        <dbReference type="Proteomes" id="UP000472260"/>
    </source>
</evidence>
<evidence type="ECO:0000256" key="1">
    <source>
        <dbReference type="ARBA" id="ARBA00004479"/>
    </source>
</evidence>
<keyword evidence="7" id="KW-0677">Repeat</keyword>
<keyword evidence="6" id="KW-0732">Signal</keyword>
<reference evidence="16" key="1">
    <citation type="submission" date="2025-08" db="UniProtKB">
        <authorList>
            <consortium name="Ensembl"/>
        </authorList>
    </citation>
    <scope>IDENTIFICATION</scope>
</reference>
<evidence type="ECO:0000256" key="2">
    <source>
        <dbReference type="ARBA" id="ARBA00009634"/>
    </source>
</evidence>
<keyword evidence="13" id="KW-0395">Inflammatory response</keyword>
<dbReference type="GO" id="GO:0038023">
    <property type="term" value="F:signaling receptor activity"/>
    <property type="evidence" value="ECO:0007669"/>
    <property type="project" value="TreeGrafter"/>
</dbReference>
<evidence type="ECO:0000256" key="9">
    <source>
        <dbReference type="ARBA" id="ARBA00022989"/>
    </source>
</evidence>
<dbReference type="PANTHER" id="PTHR24365:SF522">
    <property type="entry name" value="LOW QUALITY PROTEIN: TOLL-LIKE RECEPTOR 13-RELATED"/>
    <property type="match status" value="1"/>
</dbReference>
<comment type="subcellular location">
    <subcellularLocation>
        <location evidence="1">Membrane</location>
        <topology evidence="1">Single-pass type I membrane protein</topology>
    </subcellularLocation>
</comment>
<keyword evidence="9 14" id="KW-1133">Transmembrane helix</keyword>
<reference evidence="16" key="2">
    <citation type="submission" date="2025-09" db="UniProtKB">
        <authorList>
            <consortium name="Ensembl"/>
        </authorList>
    </citation>
    <scope>IDENTIFICATION</scope>
</reference>
<evidence type="ECO:0000256" key="7">
    <source>
        <dbReference type="ARBA" id="ARBA00022737"/>
    </source>
</evidence>
<dbReference type="Gene3D" id="3.80.10.10">
    <property type="entry name" value="Ribonuclease Inhibitor"/>
    <property type="match status" value="2"/>
</dbReference>
<organism evidence="16 17">
    <name type="scientific">Sinocyclocheilus anshuiensis</name>
    <dbReference type="NCBI Taxonomy" id="1608454"/>
    <lineage>
        <taxon>Eukaryota</taxon>
        <taxon>Metazoa</taxon>
        <taxon>Chordata</taxon>
        <taxon>Craniata</taxon>
        <taxon>Vertebrata</taxon>
        <taxon>Euteleostomi</taxon>
        <taxon>Actinopterygii</taxon>
        <taxon>Neopterygii</taxon>
        <taxon>Teleostei</taxon>
        <taxon>Ostariophysi</taxon>
        <taxon>Cypriniformes</taxon>
        <taxon>Cyprinidae</taxon>
        <taxon>Cyprininae</taxon>
        <taxon>Sinocyclocheilus</taxon>
    </lineage>
</organism>
<evidence type="ECO:0000256" key="4">
    <source>
        <dbReference type="ARBA" id="ARBA00022614"/>
    </source>
</evidence>
<dbReference type="SUPFAM" id="SSF52058">
    <property type="entry name" value="L domain-like"/>
    <property type="match status" value="1"/>
</dbReference>
<keyword evidence="17" id="KW-1185">Reference proteome</keyword>
<evidence type="ECO:0000313" key="16">
    <source>
        <dbReference type="Ensembl" id="ENSSANP00000084879.1"/>
    </source>
</evidence>